<dbReference type="eggNOG" id="KOG0059">
    <property type="taxonomic scope" value="Eukaryota"/>
</dbReference>
<evidence type="ECO:0000313" key="2">
    <source>
        <dbReference type="EMBL" id="CBI18325.3"/>
    </source>
</evidence>
<proteinExistence type="predicted"/>
<organism evidence="2 3">
    <name type="scientific">Vitis vinifera</name>
    <name type="common">Grape</name>
    <dbReference type="NCBI Taxonomy" id="29760"/>
    <lineage>
        <taxon>Eukaryota</taxon>
        <taxon>Viridiplantae</taxon>
        <taxon>Streptophyta</taxon>
        <taxon>Embryophyta</taxon>
        <taxon>Tracheophyta</taxon>
        <taxon>Spermatophyta</taxon>
        <taxon>Magnoliopsida</taxon>
        <taxon>eudicotyledons</taxon>
        <taxon>Gunneridae</taxon>
        <taxon>Pentapetalae</taxon>
        <taxon>rosids</taxon>
        <taxon>Vitales</taxon>
        <taxon>Vitaceae</taxon>
        <taxon>Viteae</taxon>
        <taxon>Vitis</taxon>
    </lineage>
</organism>
<name>D7SRP3_VITVI</name>
<keyword evidence="3" id="KW-1185">Reference proteome</keyword>
<protein>
    <recommendedName>
        <fullName evidence="4">WAT1-related protein</fullName>
    </recommendedName>
</protein>
<keyword evidence="1" id="KW-0472">Membrane</keyword>
<keyword evidence="1" id="KW-0812">Transmembrane</keyword>
<feature type="transmembrane region" description="Helical" evidence="1">
    <location>
        <begin position="7"/>
        <end position="31"/>
    </location>
</feature>
<keyword evidence="1" id="KW-1133">Transmembrane helix</keyword>
<dbReference type="Proteomes" id="UP000009183">
    <property type="component" value="Chromosome 7"/>
</dbReference>
<evidence type="ECO:0000313" key="3">
    <source>
        <dbReference type="Proteomes" id="UP000009183"/>
    </source>
</evidence>
<dbReference type="PaxDb" id="29760-VIT_07s0095g00600.t01"/>
<dbReference type="InParanoid" id="D7SRP3"/>
<evidence type="ECO:0008006" key="4">
    <source>
        <dbReference type="Google" id="ProtNLM"/>
    </source>
</evidence>
<dbReference type="HOGENOM" id="CLU_2781085_0_0_1"/>
<accession>D7SRP3</accession>
<evidence type="ECO:0000256" key="1">
    <source>
        <dbReference type="SAM" id="Phobius"/>
    </source>
</evidence>
<dbReference type="EMBL" id="FN594971">
    <property type="protein sequence ID" value="CBI18325.3"/>
    <property type="molecule type" value="Genomic_DNA"/>
</dbReference>
<dbReference type="AlphaFoldDB" id="D7SRP3"/>
<gene>
    <name evidence="2" type="ordered locus">VIT_07s0095g00600</name>
</gene>
<sequence length="69" mass="7865">MTTTSNLCFTLYIINWQISLAFLVVATFTNIKATTVVGYIYVFGTGLLGSFLFQFFVQDTTFPSKWKTF</sequence>
<feature type="transmembrane region" description="Helical" evidence="1">
    <location>
        <begin position="37"/>
        <end position="57"/>
    </location>
</feature>
<reference evidence="3" key="1">
    <citation type="journal article" date="2007" name="Nature">
        <title>The grapevine genome sequence suggests ancestral hexaploidization in major angiosperm phyla.</title>
        <authorList>
            <consortium name="The French-Italian Public Consortium for Grapevine Genome Characterization."/>
            <person name="Jaillon O."/>
            <person name="Aury J.-M."/>
            <person name="Noel B."/>
            <person name="Policriti A."/>
            <person name="Clepet C."/>
            <person name="Casagrande A."/>
            <person name="Choisne N."/>
            <person name="Aubourg S."/>
            <person name="Vitulo N."/>
            <person name="Jubin C."/>
            <person name="Vezzi A."/>
            <person name="Legeai F."/>
            <person name="Hugueney P."/>
            <person name="Dasilva C."/>
            <person name="Horner D."/>
            <person name="Mica E."/>
            <person name="Jublot D."/>
            <person name="Poulain J."/>
            <person name="Bruyere C."/>
            <person name="Billault A."/>
            <person name="Segurens B."/>
            <person name="Gouyvenoux M."/>
            <person name="Ugarte E."/>
            <person name="Cattonaro F."/>
            <person name="Anthouard V."/>
            <person name="Vico V."/>
            <person name="Del Fabbro C."/>
            <person name="Alaux M."/>
            <person name="Di Gaspero G."/>
            <person name="Dumas V."/>
            <person name="Felice N."/>
            <person name="Paillard S."/>
            <person name="Juman I."/>
            <person name="Moroldo M."/>
            <person name="Scalabrin S."/>
            <person name="Canaguier A."/>
            <person name="Le Clainche I."/>
            <person name="Malacrida G."/>
            <person name="Durand E."/>
            <person name="Pesole G."/>
            <person name="Laucou V."/>
            <person name="Chatelet P."/>
            <person name="Merdinoglu D."/>
            <person name="Delledonne M."/>
            <person name="Pezzotti M."/>
            <person name="Lecharny A."/>
            <person name="Scarpelli C."/>
            <person name="Artiguenave F."/>
            <person name="Pe M.E."/>
            <person name="Valle G."/>
            <person name="Morgante M."/>
            <person name="Caboche M."/>
            <person name="Adam-Blondon A.-F."/>
            <person name="Weissenbach J."/>
            <person name="Quetier F."/>
            <person name="Wincker P."/>
        </authorList>
    </citation>
    <scope>NUCLEOTIDE SEQUENCE [LARGE SCALE GENOMIC DNA]</scope>
    <source>
        <strain evidence="3">cv. Pinot noir / PN40024</strain>
    </source>
</reference>